<feature type="domain" description="HTH cro/C1-type" evidence="2">
    <location>
        <begin position="82"/>
        <end position="140"/>
    </location>
</feature>
<protein>
    <recommendedName>
        <fullName evidence="2">HTH cro/C1-type domain-containing protein</fullName>
    </recommendedName>
</protein>
<gene>
    <name evidence="3" type="ORF">GCM10023307_02360</name>
</gene>
<evidence type="ECO:0000259" key="2">
    <source>
        <dbReference type="PROSITE" id="PS50943"/>
    </source>
</evidence>
<dbReference type="InterPro" id="IPR010982">
    <property type="entry name" value="Lambda_DNA-bd_dom_sf"/>
</dbReference>
<comment type="caution">
    <text evidence="3">The sequence shown here is derived from an EMBL/GenBank/DDBJ whole genome shotgun (WGS) entry which is preliminary data.</text>
</comment>
<sequence>MTDTTPSSSSVVYGVFDGSRAASAPLSPADAGASAPLAWPALEGAIPGHGLPAPSLLPSSASPPDDGTPKRKGSVLLDADALRGLRESRMLSQEELANLFVVRNVRISIATIKRAETRHTVRYRIAREFARFFGVPVETLLKR</sequence>
<dbReference type="CDD" id="cd00093">
    <property type="entry name" value="HTH_XRE"/>
    <property type="match status" value="1"/>
</dbReference>
<accession>A0ABP9AIR1</accession>
<dbReference type="InterPro" id="IPR001387">
    <property type="entry name" value="Cro/C1-type_HTH"/>
</dbReference>
<dbReference type="Proteomes" id="UP001499959">
    <property type="component" value="Unassembled WGS sequence"/>
</dbReference>
<feature type="region of interest" description="Disordered" evidence="1">
    <location>
        <begin position="50"/>
        <end position="73"/>
    </location>
</feature>
<dbReference type="Gene3D" id="1.10.260.40">
    <property type="entry name" value="lambda repressor-like DNA-binding domains"/>
    <property type="match status" value="1"/>
</dbReference>
<reference evidence="4" key="1">
    <citation type="journal article" date="2019" name="Int. J. Syst. Evol. Microbiol.">
        <title>The Global Catalogue of Microorganisms (GCM) 10K type strain sequencing project: providing services to taxonomists for standard genome sequencing and annotation.</title>
        <authorList>
            <consortium name="The Broad Institute Genomics Platform"/>
            <consortium name="The Broad Institute Genome Sequencing Center for Infectious Disease"/>
            <person name="Wu L."/>
            <person name="Ma J."/>
        </authorList>
    </citation>
    <scope>NUCLEOTIDE SEQUENCE [LARGE SCALE GENOMIC DNA]</scope>
    <source>
        <strain evidence="4">JCM 18204</strain>
    </source>
</reference>
<dbReference type="PROSITE" id="PS50943">
    <property type="entry name" value="HTH_CROC1"/>
    <property type="match status" value="1"/>
</dbReference>
<keyword evidence="4" id="KW-1185">Reference proteome</keyword>
<feature type="compositionally biased region" description="Low complexity" evidence="1">
    <location>
        <begin position="51"/>
        <end position="64"/>
    </location>
</feature>
<dbReference type="SUPFAM" id="SSF47413">
    <property type="entry name" value="lambda repressor-like DNA-binding domains"/>
    <property type="match status" value="1"/>
</dbReference>
<name>A0ABP9AIR1_9GAMM</name>
<evidence type="ECO:0000313" key="4">
    <source>
        <dbReference type="Proteomes" id="UP001499959"/>
    </source>
</evidence>
<organism evidence="3 4">
    <name type="scientific">Lysobacter hankyongensis</name>
    <dbReference type="NCBI Taxonomy" id="1176535"/>
    <lineage>
        <taxon>Bacteria</taxon>
        <taxon>Pseudomonadati</taxon>
        <taxon>Pseudomonadota</taxon>
        <taxon>Gammaproteobacteria</taxon>
        <taxon>Lysobacterales</taxon>
        <taxon>Lysobacteraceae</taxon>
        <taxon>Lysobacter</taxon>
    </lineage>
</organism>
<proteinExistence type="predicted"/>
<evidence type="ECO:0000256" key="1">
    <source>
        <dbReference type="SAM" id="MobiDB-lite"/>
    </source>
</evidence>
<dbReference type="EMBL" id="BAABJE010000001">
    <property type="protein sequence ID" value="GAA4781508.1"/>
    <property type="molecule type" value="Genomic_DNA"/>
</dbReference>
<dbReference type="RefSeq" id="WP_345301443.1">
    <property type="nucleotide sequence ID" value="NZ_BAABJE010000001.1"/>
</dbReference>
<evidence type="ECO:0000313" key="3">
    <source>
        <dbReference type="EMBL" id="GAA4781508.1"/>
    </source>
</evidence>